<comment type="subcellular location">
    <subcellularLocation>
        <location evidence="1 7">Cell membrane</location>
        <topology evidence="1 7">Multi-pass membrane protein</topology>
    </subcellularLocation>
</comment>
<feature type="transmembrane region" description="Helical" evidence="7">
    <location>
        <begin position="134"/>
        <end position="158"/>
    </location>
</feature>
<feature type="transmembrane region" description="Helical" evidence="7">
    <location>
        <begin position="178"/>
        <end position="198"/>
    </location>
</feature>
<proteinExistence type="inferred from homology"/>
<dbReference type="InterPro" id="IPR032816">
    <property type="entry name" value="VTT_dom"/>
</dbReference>
<evidence type="ECO:0000256" key="4">
    <source>
        <dbReference type="ARBA" id="ARBA00022692"/>
    </source>
</evidence>
<dbReference type="OrthoDB" id="5242213at2"/>
<dbReference type="EMBL" id="QXJK01000003">
    <property type="protein sequence ID" value="RIX35805.1"/>
    <property type="molecule type" value="Genomic_DNA"/>
</dbReference>
<feature type="transmembrane region" description="Helical" evidence="7">
    <location>
        <begin position="36"/>
        <end position="64"/>
    </location>
</feature>
<reference evidence="9 10" key="1">
    <citation type="submission" date="2018-09" db="EMBL/GenBank/DDBJ databases">
        <title>Optimization and identification of Corynebacterium falsenii FN1-14 from fish paste.</title>
        <authorList>
            <person name="Daroonpunt R."/>
            <person name="Tanasupawat S."/>
        </authorList>
    </citation>
    <scope>NUCLEOTIDE SEQUENCE [LARGE SCALE GENOMIC DNA]</scope>
    <source>
        <strain evidence="9 10">FN1-14</strain>
    </source>
</reference>
<comment type="caution">
    <text evidence="9">The sequence shown here is derived from an EMBL/GenBank/DDBJ whole genome shotgun (WGS) entry which is preliminary data.</text>
</comment>
<dbReference type="PANTHER" id="PTHR12677:SF59">
    <property type="entry name" value="GOLGI APPARATUS MEMBRANE PROTEIN TVP38-RELATED"/>
    <property type="match status" value="1"/>
</dbReference>
<comment type="caution">
    <text evidence="7">Lacks conserved residue(s) required for the propagation of feature annotation.</text>
</comment>
<keyword evidence="6 7" id="KW-0472">Membrane</keyword>
<dbReference type="AlphaFoldDB" id="A0A418Q8W7"/>
<keyword evidence="5 7" id="KW-1133">Transmembrane helix</keyword>
<evidence type="ECO:0000259" key="8">
    <source>
        <dbReference type="Pfam" id="PF09335"/>
    </source>
</evidence>
<evidence type="ECO:0000256" key="6">
    <source>
        <dbReference type="ARBA" id="ARBA00023136"/>
    </source>
</evidence>
<sequence>MSILIPVALVVAVIAVPTPAVDDIRTWVGSTGVWAPLAYLVLMVAFTQFPVPRTVWTIAAGVLFGSLKGSMLALLGLAISAALSYTLVRLLGRSWVNKRVTSDGRLASLQDVIVERGWVAVLGLRMVPAVPFFLLNYACGLGAFPVIPFLAATVLGSAPNTVATVMATDAVATGSSPWVLLVSLVVVTAGFILSAREFRLWTKYIRRRTATSQAL</sequence>
<dbReference type="PANTHER" id="PTHR12677">
    <property type="entry name" value="GOLGI APPARATUS MEMBRANE PROTEIN TVP38-RELATED"/>
    <property type="match status" value="1"/>
</dbReference>
<dbReference type="STRING" id="1451189.CFAL_05410"/>
<comment type="similarity">
    <text evidence="2 7">Belongs to the TVP38/TMEM64 family.</text>
</comment>
<evidence type="ECO:0000313" key="9">
    <source>
        <dbReference type="EMBL" id="RIX35805.1"/>
    </source>
</evidence>
<accession>A0A418Q8W7</accession>
<evidence type="ECO:0000313" key="10">
    <source>
        <dbReference type="Proteomes" id="UP000285278"/>
    </source>
</evidence>
<dbReference type="Proteomes" id="UP000285278">
    <property type="component" value="Unassembled WGS sequence"/>
</dbReference>
<dbReference type="GO" id="GO:0005886">
    <property type="term" value="C:plasma membrane"/>
    <property type="evidence" value="ECO:0007669"/>
    <property type="project" value="UniProtKB-SubCell"/>
</dbReference>
<evidence type="ECO:0000256" key="3">
    <source>
        <dbReference type="ARBA" id="ARBA00022475"/>
    </source>
</evidence>
<feature type="domain" description="VTT" evidence="8">
    <location>
        <begin position="51"/>
        <end position="168"/>
    </location>
</feature>
<name>A0A418Q8W7_9CORY</name>
<organism evidence="9 10">
    <name type="scientific">Corynebacterium falsenii</name>
    <dbReference type="NCBI Taxonomy" id="108486"/>
    <lineage>
        <taxon>Bacteria</taxon>
        <taxon>Bacillati</taxon>
        <taxon>Actinomycetota</taxon>
        <taxon>Actinomycetes</taxon>
        <taxon>Mycobacteriales</taxon>
        <taxon>Corynebacteriaceae</taxon>
        <taxon>Corynebacterium</taxon>
    </lineage>
</organism>
<keyword evidence="3 7" id="KW-1003">Cell membrane</keyword>
<dbReference type="InterPro" id="IPR015414">
    <property type="entry name" value="TMEM64"/>
</dbReference>
<dbReference type="Pfam" id="PF09335">
    <property type="entry name" value="VTT_dom"/>
    <property type="match status" value="1"/>
</dbReference>
<protein>
    <recommendedName>
        <fullName evidence="7">TVP38/TMEM64 family membrane protein</fullName>
    </recommendedName>
</protein>
<evidence type="ECO:0000256" key="5">
    <source>
        <dbReference type="ARBA" id="ARBA00022989"/>
    </source>
</evidence>
<feature type="transmembrane region" description="Helical" evidence="7">
    <location>
        <begin position="71"/>
        <end position="88"/>
    </location>
</feature>
<evidence type="ECO:0000256" key="2">
    <source>
        <dbReference type="ARBA" id="ARBA00008640"/>
    </source>
</evidence>
<keyword evidence="10" id="KW-1185">Reference proteome</keyword>
<keyword evidence="4 7" id="KW-0812">Transmembrane</keyword>
<evidence type="ECO:0000256" key="1">
    <source>
        <dbReference type="ARBA" id="ARBA00004651"/>
    </source>
</evidence>
<gene>
    <name evidence="9" type="ORF">D3M95_03760</name>
</gene>
<evidence type="ECO:0000256" key="7">
    <source>
        <dbReference type="RuleBase" id="RU366058"/>
    </source>
</evidence>